<organism evidence="3 4">
    <name type="scientific">Clydaea vesicula</name>
    <dbReference type="NCBI Taxonomy" id="447962"/>
    <lineage>
        <taxon>Eukaryota</taxon>
        <taxon>Fungi</taxon>
        <taxon>Fungi incertae sedis</taxon>
        <taxon>Chytridiomycota</taxon>
        <taxon>Chytridiomycota incertae sedis</taxon>
        <taxon>Chytridiomycetes</taxon>
        <taxon>Lobulomycetales</taxon>
        <taxon>Lobulomycetaceae</taxon>
        <taxon>Clydaea</taxon>
    </lineage>
</organism>
<feature type="coiled-coil region" evidence="1">
    <location>
        <begin position="38"/>
        <end position="93"/>
    </location>
</feature>
<dbReference type="Proteomes" id="UP001211065">
    <property type="component" value="Unassembled WGS sequence"/>
</dbReference>
<feature type="compositionally biased region" description="Polar residues" evidence="2">
    <location>
        <begin position="18"/>
        <end position="30"/>
    </location>
</feature>
<dbReference type="AlphaFoldDB" id="A0AAD5U2F8"/>
<evidence type="ECO:0000313" key="3">
    <source>
        <dbReference type="EMBL" id="KAJ3222128.1"/>
    </source>
</evidence>
<feature type="region of interest" description="Disordered" evidence="2">
    <location>
        <begin position="1"/>
        <end position="38"/>
    </location>
</feature>
<keyword evidence="1" id="KW-0175">Coiled coil</keyword>
<comment type="caution">
    <text evidence="3">The sequence shown here is derived from an EMBL/GenBank/DDBJ whole genome shotgun (WGS) entry which is preliminary data.</text>
</comment>
<sequence length="255" mass="30040">EKEIDVSWYSTKKKTNEDNFNSTPKHTSPNELPPNPANIENELKIKNLEANIARLSLEEKKWQSVISEMNSKHANLLDECSNIQNLIKKNEEKETNDKNFNALKKIEEDKNITDSFNNKNNNLEIVESFVDKNLIFSNNKNFNYELNLEKDLFLDEDLFEENQESWENEILIDIKSNLSKFQEYLKLNKKREELKTKKFTEKIGKQIYEAVLLRENNLDPKSINRNKPNNTKSLINNNCNFDHIELLRMLSLATK</sequence>
<feature type="non-terminal residue" evidence="3">
    <location>
        <position position="1"/>
    </location>
</feature>
<proteinExistence type="predicted"/>
<name>A0AAD5U2F8_9FUNG</name>
<accession>A0AAD5U2F8</accession>
<gene>
    <name evidence="3" type="ORF">HK099_002668</name>
</gene>
<reference evidence="3" key="1">
    <citation type="submission" date="2020-05" db="EMBL/GenBank/DDBJ databases">
        <title>Phylogenomic resolution of chytrid fungi.</title>
        <authorList>
            <person name="Stajich J.E."/>
            <person name="Amses K."/>
            <person name="Simmons R."/>
            <person name="Seto K."/>
            <person name="Myers J."/>
            <person name="Bonds A."/>
            <person name="Quandt C.A."/>
            <person name="Barry K."/>
            <person name="Liu P."/>
            <person name="Grigoriev I."/>
            <person name="Longcore J.E."/>
            <person name="James T.Y."/>
        </authorList>
    </citation>
    <scope>NUCLEOTIDE SEQUENCE</scope>
    <source>
        <strain evidence="3">JEL0476</strain>
    </source>
</reference>
<evidence type="ECO:0000313" key="4">
    <source>
        <dbReference type="Proteomes" id="UP001211065"/>
    </source>
</evidence>
<evidence type="ECO:0000256" key="1">
    <source>
        <dbReference type="SAM" id="Coils"/>
    </source>
</evidence>
<keyword evidence="4" id="KW-1185">Reference proteome</keyword>
<protein>
    <submittedName>
        <fullName evidence="3">Uncharacterized protein</fullName>
    </submittedName>
</protein>
<dbReference type="EMBL" id="JADGJW010000190">
    <property type="protein sequence ID" value="KAJ3222128.1"/>
    <property type="molecule type" value="Genomic_DNA"/>
</dbReference>
<evidence type="ECO:0000256" key="2">
    <source>
        <dbReference type="SAM" id="MobiDB-lite"/>
    </source>
</evidence>